<keyword evidence="4" id="KW-1185">Reference proteome</keyword>
<protein>
    <submittedName>
        <fullName evidence="3">Uncharacterized protein</fullName>
    </submittedName>
</protein>
<evidence type="ECO:0000256" key="2">
    <source>
        <dbReference type="SAM" id="Phobius"/>
    </source>
</evidence>
<keyword evidence="2" id="KW-0472">Membrane</keyword>
<feature type="region of interest" description="Disordered" evidence="1">
    <location>
        <begin position="50"/>
        <end position="117"/>
    </location>
</feature>
<feature type="compositionally biased region" description="Low complexity" evidence="1">
    <location>
        <begin position="59"/>
        <end position="101"/>
    </location>
</feature>
<reference evidence="3 4" key="1">
    <citation type="submission" date="2021-01" db="EMBL/GenBank/DDBJ databases">
        <title>Whole genome shotgun sequence of Actinoplanes palleronii NBRC 14916.</title>
        <authorList>
            <person name="Komaki H."/>
            <person name="Tamura T."/>
        </authorList>
    </citation>
    <scope>NUCLEOTIDE SEQUENCE [LARGE SCALE GENOMIC DNA]</scope>
    <source>
        <strain evidence="3 4">NBRC 14916</strain>
    </source>
</reference>
<organism evidence="3 4">
    <name type="scientific">Actinoplanes palleronii</name>
    <dbReference type="NCBI Taxonomy" id="113570"/>
    <lineage>
        <taxon>Bacteria</taxon>
        <taxon>Bacillati</taxon>
        <taxon>Actinomycetota</taxon>
        <taxon>Actinomycetes</taxon>
        <taxon>Micromonosporales</taxon>
        <taxon>Micromonosporaceae</taxon>
        <taxon>Actinoplanes</taxon>
    </lineage>
</organism>
<evidence type="ECO:0000313" key="3">
    <source>
        <dbReference type="EMBL" id="GIE71248.1"/>
    </source>
</evidence>
<name>A0ABQ4BKS5_9ACTN</name>
<feature type="transmembrane region" description="Helical" evidence="2">
    <location>
        <begin position="24"/>
        <end position="43"/>
    </location>
</feature>
<comment type="caution">
    <text evidence="3">The sequence shown here is derived from an EMBL/GenBank/DDBJ whole genome shotgun (WGS) entry which is preliminary data.</text>
</comment>
<proteinExistence type="predicted"/>
<dbReference type="EMBL" id="BOMS01000122">
    <property type="protein sequence ID" value="GIE71248.1"/>
    <property type="molecule type" value="Genomic_DNA"/>
</dbReference>
<dbReference type="RefSeq" id="WP_203829146.1">
    <property type="nucleotide sequence ID" value="NZ_BAAATY010000039.1"/>
</dbReference>
<dbReference type="Proteomes" id="UP000624709">
    <property type="component" value="Unassembled WGS sequence"/>
</dbReference>
<keyword evidence="2" id="KW-1133">Transmembrane helix</keyword>
<accession>A0ABQ4BKS5</accession>
<keyword evidence="2" id="KW-0812">Transmembrane</keyword>
<sequence>MSRSGTRNERLDPVRGRAPTRGTLLRLTVITALLVTAAGLLWLRPTTTPCAPPAPSTPPGKAATGKAATGAHAVGGTTPSPGPAAGQPTPGSPVSGTPVSSQESAGKPPVPDGAVGVPVRLADPTALALTHPGDRVDLLRLDGKGHTTEVAKAALVLDVSADPLTGGLLLALDRDKAALAADPSGPGFAILLHPS</sequence>
<evidence type="ECO:0000256" key="1">
    <source>
        <dbReference type="SAM" id="MobiDB-lite"/>
    </source>
</evidence>
<gene>
    <name evidence="3" type="ORF">Apa02nite_073560</name>
</gene>
<evidence type="ECO:0000313" key="4">
    <source>
        <dbReference type="Proteomes" id="UP000624709"/>
    </source>
</evidence>